<feature type="compositionally biased region" description="Basic and acidic residues" evidence="1">
    <location>
        <begin position="543"/>
        <end position="559"/>
    </location>
</feature>
<feature type="compositionally biased region" description="Basic and acidic residues" evidence="1">
    <location>
        <begin position="566"/>
        <end position="580"/>
    </location>
</feature>
<proteinExistence type="predicted"/>
<feature type="compositionally biased region" description="Polar residues" evidence="1">
    <location>
        <begin position="35"/>
        <end position="44"/>
    </location>
</feature>
<keyword evidence="3" id="KW-1185">Reference proteome</keyword>
<feature type="compositionally biased region" description="Basic and acidic residues" evidence="1">
    <location>
        <begin position="889"/>
        <end position="903"/>
    </location>
</feature>
<feature type="compositionally biased region" description="Basic and acidic residues" evidence="1">
    <location>
        <begin position="186"/>
        <end position="199"/>
    </location>
</feature>
<organism evidence="2 3">
    <name type="scientific">Endocarpon pusillum</name>
    <dbReference type="NCBI Taxonomy" id="364733"/>
    <lineage>
        <taxon>Eukaryota</taxon>
        <taxon>Fungi</taxon>
        <taxon>Dikarya</taxon>
        <taxon>Ascomycota</taxon>
        <taxon>Pezizomycotina</taxon>
        <taxon>Eurotiomycetes</taxon>
        <taxon>Chaetothyriomycetidae</taxon>
        <taxon>Verrucariales</taxon>
        <taxon>Verrucariaceae</taxon>
        <taxon>Endocarpon</taxon>
    </lineage>
</organism>
<feature type="compositionally biased region" description="Polar residues" evidence="1">
    <location>
        <begin position="971"/>
        <end position="987"/>
    </location>
</feature>
<feature type="region of interest" description="Disordered" evidence="1">
    <location>
        <begin position="1"/>
        <end position="93"/>
    </location>
</feature>
<evidence type="ECO:0000256" key="1">
    <source>
        <dbReference type="SAM" id="MobiDB-lite"/>
    </source>
</evidence>
<dbReference type="Proteomes" id="UP000606974">
    <property type="component" value="Unassembled WGS sequence"/>
</dbReference>
<sequence length="1325" mass="147194">MSYSQSALRAPMLATSETSTPSAAIEGGGAAAATSKPSSTASMGNSNSISPPTTTTNGLSAPRSPRQSNHTGHPIGSSSTHKHQPSYPIANGDHKVATTTASSTTTAKMGQFEIIDLCSDSDGEDTKVPPKKKAKLDHDIAGPQREYGVEESLVGGISTRTGTGTGTGTGEEVVCGVTWKRSVDMAEGEKDAKDVRPDHAPSTAPGEMLPENRKGHLIHNNSPIGPAVVATSNDEIIIEIKNPSSFTVATQPVPRSSDTFNPVVPRIETVQTPTGTKKRKIVGPFVLEDADDGDVDGDAAMRSLGDEGYSSFGSGAVKRHSHDGSNIPSSGAGSSHSSPDAMDRFARQPKVGGMELFQRRRQSEDKCAETSRRMREEALRKRTAERQEAGKSGLWQGFLEDAWNLKPNAESYQSGIQIRKEPNLTSPRTCSAHKRPSRQDEFDDDEDLFSDDAFSSENIEAQLDLVQAFANNNGDLPSPKHLTRSYRPSTLVSSTQKADRAAAADSSPSDERDPPLQDSTLHPARPLLNGGAGKTATSGMEHYSQEQAEKYWRKVNKEERRKKKEKEKWPEKLEMGRGHEQVVPSPCTATKVIGDAPGKDEARLLAAKESLATTKQPLRPAPNVSGVLAQLVKNARGTNETVAELAGPGEFHQGPGYARHPSPTAHARQRNHLTIDEELWTKDGTPRQRKRDLENLMTSFTQIARCWCLVFDTLSPHFQESMESQIRELKRYAGPILRGYTLRKNSGRRITDIRKNVERRMGKERQAGRLICSITQREIESKLVEWMGREHFHQAQRLLDNVREECEDHKVKRKHTSHRRRPNSQSNSSAIARSEPMVVSNMPYTGTDASRTGSEESDPYEGFNLNPKKRIAWQREDERRQRMEEALARYEKVTEPDGRTEKSKRVRFAEQSVWDNEYDHTQSSESEQSDEDEDGTAPSFGRGEDSRPGVEPRVGNAEPVRRNTGAKGLFSQPQSVDEKVTSSSQHTPGRPTARKSLPAQSGNMQFTGEQQSPEPAARREVGGKSVANFNQWEQQETVLTNVNCSDIEQSPQEADEVQSETEGSYTDDVDMADLHNDVYGTQYDIVADYEDFDGYEDAHSVPLGKHIDPRAAHRQMTRVMLNTAENALQRVRGRGRIIWDIENSEVMVHSIILPTGGECRIRKVKSWVSAADWPGKYRARAVPVPHVYYILHETKKTSLRPPAPDGEEIEDEELFGPEDFQDPQALVEKEQPMGFTNRESANSSALKRLIVFDKRHNGAGGAEDAEDIQETECTTDMAEYMQQIEHERTCFERERRVWIETKEGRKGKEEIKIWVEEMLVDMHHV</sequence>
<feature type="compositionally biased region" description="Low complexity" evidence="1">
    <location>
        <begin position="45"/>
        <end position="57"/>
    </location>
</feature>
<feature type="compositionally biased region" description="Polar residues" evidence="1">
    <location>
        <begin position="842"/>
        <end position="852"/>
    </location>
</feature>
<accession>A0A8H7AT42</accession>
<reference evidence="2" key="1">
    <citation type="submission" date="2020-02" db="EMBL/GenBank/DDBJ databases">
        <authorList>
            <person name="Palmer J.M."/>
        </authorList>
    </citation>
    <scope>NUCLEOTIDE SEQUENCE</scope>
    <source>
        <strain evidence="2">EPUS1.4</strain>
        <tissue evidence="2">Thallus</tissue>
    </source>
</reference>
<feature type="region of interest" description="Disordered" evidence="1">
    <location>
        <begin position="809"/>
        <end position="864"/>
    </location>
</feature>
<feature type="compositionally biased region" description="Polar residues" evidence="1">
    <location>
        <begin position="65"/>
        <end position="79"/>
    </location>
</feature>
<feature type="region of interest" description="Disordered" evidence="1">
    <location>
        <begin position="889"/>
        <end position="1022"/>
    </location>
</feature>
<dbReference type="OrthoDB" id="10344349at2759"/>
<feature type="region of interest" description="Disordered" evidence="1">
    <location>
        <begin position="414"/>
        <end position="455"/>
    </location>
</feature>
<feature type="compositionally biased region" description="Basic residues" evidence="1">
    <location>
        <begin position="811"/>
        <end position="822"/>
    </location>
</feature>
<feature type="region of interest" description="Disordered" evidence="1">
    <location>
        <begin position="312"/>
        <end position="391"/>
    </location>
</feature>
<feature type="region of interest" description="Disordered" evidence="1">
    <location>
        <begin position="470"/>
        <end position="582"/>
    </location>
</feature>
<protein>
    <submittedName>
        <fullName evidence="2">Uncharacterized protein</fullName>
    </submittedName>
</protein>
<feature type="compositionally biased region" description="Polar residues" evidence="1">
    <location>
        <begin position="486"/>
        <end position="496"/>
    </location>
</feature>
<evidence type="ECO:0000313" key="2">
    <source>
        <dbReference type="EMBL" id="KAF7512526.1"/>
    </source>
</evidence>
<evidence type="ECO:0000313" key="3">
    <source>
        <dbReference type="Proteomes" id="UP000606974"/>
    </source>
</evidence>
<feature type="compositionally biased region" description="Polar residues" evidence="1">
    <location>
        <begin position="998"/>
        <end position="1013"/>
    </location>
</feature>
<feature type="compositionally biased region" description="Low complexity" evidence="1">
    <location>
        <begin position="324"/>
        <end position="338"/>
    </location>
</feature>
<gene>
    <name evidence="2" type="ORF">GJ744_001461</name>
</gene>
<dbReference type="EMBL" id="JAACFV010000012">
    <property type="protein sequence ID" value="KAF7512526.1"/>
    <property type="molecule type" value="Genomic_DNA"/>
</dbReference>
<feature type="compositionally biased region" description="Basic and acidic residues" evidence="1">
    <location>
        <begin position="357"/>
        <end position="389"/>
    </location>
</feature>
<comment type="caution">
    <text evidence="2">The sequence shown here is derived from an EMBL/GenBank/DDBJ whole genome shotgun (WGS) entry which is preliminary data.</text>
</comment>
<feature type="compositionally biased region" description="Acidic residues" evidence="1">
    <location>
        <begin position="441"/>
        <end position="450"/>
    </location>
</feature>
<feature type="region of interest" description="Disordered" evidence="1">
    <location>
        <begin position="186"/>
        <end position="210"/>
    </location>
</feature>
<name>A0A8H7AT42_9EURO</name>